<evidence type="ECO:0000256" key="1">
    <source>
        <dbReference type="ARBA" id="ARBA00010613"/>
    </source>
</evidence>
<dbReference type="AlphaFoldDB" id="A0A9D1FU51"/>
<accession>A0A9D1FU51</accession>
<name>A0A9D1FU51_9FIRM</name>
<dbReference type="Pfam" id="PF00795">
    <property type="entry name" value="CN_hydrolase"/>
    <property type="match status" value="1"/>
</dbReference>
<dbReference type="SUPFAM" id="SSF56317">
    <property type="entry name" value="Carbon-nitrogen hydrolase"/>
    <property type="match status" value="1"/>
</dbReference>
<dbReference type="InterPro" id="IPR036526">
    <property type="entry name" value="C-N_Hydrolase_sf"/>
</dbReference>
<proteinExistence type="inferred from homology"/>
<protein>
    <submittedName>
        <fullName evidence="3">Carbon-nitrogen family hydrolase</fullName>
    </submittedName>
</protein>
<dbReference type="EMBL" id="DVJM01000207">
    <property type="protein sequence ID" value="HIS79608.1"/>
    <property type="molecule type" value="Genomic_DNA"/>
</dbReference>
<dbReference type="GO" id="GO:0016787">
    <property type="term" value="F:hydrolase activity"/>
    <property type="evidence" value="ECO:0007669"/>
    <property type="project" value="UniProtKB-KW"/>
</dbReference>
<keyword evidence="3" id="KW-0378">Hydrolase</keyword>
<dbReference type="Gene3D" id="3.60.110.10">
    <property type="entry name" value="Carbon-nitrogen hydrolase"/>
    <property type="match status" value="1"/>
</dbReference>
<dbReference type="Proteomes" id="UP000824141">
    <property type="component" value="Unassembled WGS sequence"/>
</dbReference>
<reference evidence="3" key="1">
    <citation type="submission" date="2020-10" db="EMBL/GenBank/DDBJ databases">
        <authorList>
            <person name="Gilroy R."/>
        </authorList>
    </citation>
    <scope>NUCLEOTIDE SEQUENCE</scope>
    <source>
        <strain evidence="3">6086</strain>
    </source>
</reference>
<gene>
    <name evidence="3" type="ORF">IAD03_09590</name>
</gene>
<dbReference type="InterPro" id="IPR003010">
    <property type="entry name" value="C-N_Hydrolase"/>
</dbReference>
<feature type="domain" description="CN hydrolase" evidence="2">
    <location>
        <begin position="10"/>
        <end position="247"/>
    </location>
</feature>
<dbReference type="PANTHER" id="PTHR23088">
    <property type="entry name" value="NITRILASE-RELATED"/>
    <property type="match status" value="1"/>
</dbReference>
<comment type="caution">
    <text evidence="3">The sequence shown here is derived from an EMBL/GenBank/DDBJ whole genome shotgun (WGS) entry which is preliminary data.</text>
</comment>
<evidence type="ECO:0000313" key="3">
    <source>
        <dbReference type="EMBL" id="HIS79608.1"/>
    </source>
</evidence>
<evidence type="ECO:0000259" key="2">
    <source>
        <dbReference type="PROSITE" id="PS50263"/>
    </source>
</evidence>
<reference evidence="3" key="2">
    <citation type="journal article" date="2021" name="PeerJ">
        <title>Extensive microbial diversity within the chicken gut microbiome revealed by metagenomics and culture.</title>
        <authorList>
            <person name="Gilroy R."/>
            <person name="Ravi A."/>
            <person name="Getino M."/>
            <person name="Pursley I."/>
            <person name="Horton D.L."/>
            <person name="Alikhan N.F."/>
            <person name="Baker D."/>
            <person name="Gharbi K."/>
            <person name="Hall N."/>
            <person name="Watson M."/>
            <person name="Adriaenssens E.M."/>
            <person name="Foster-Nyarko E."/>
            <person name="Jarju S."/>
            <person name="Secka A."/>
            <person name="Antonio M."/>
            <person name="Oren A."/>
            <person name="Chaudhuri R.R."/>
            <person name="La Ragione R."/>
            <person name="Hildebrand F."/>
            <person name="Pallen M.J."/>
        </authorList>
    </citation>
    <scope>NUCLEOTIDE SEQUENCE</scope>
    <source>
        <strain evidence="3">6086</strain>
    </source>
</reference>
<evidence type="ECO:0000313" key="4">
    <source>
        <dbReference type="Proteomes" id="UP000824141"/>
    </source>
</evidence>
<organism evidence="3 4">
    <name type="scientific">Candidatus Caccousia stercoris</name>
    <dbReference type="NCBI Taxonomy" id="2840723"/>
    <lineage>
        <taxon>Bacteria</taxon>
        <taxon>Bacillati</taxon>
        <taxon>Bacillota</taxon>
        <taxon>Clostridia</taxon>
        <taxon>Eubacteriales</taxon>
        <taxon>Oscillospiraceae</taxon>
        <taxon>Oscillospiraceae incertae sedis</taxon>
        <taxon>Candidatus Caccousia</taxon>
    </lineage>
</organism>
<comment type="similarity">
    <text evidence="1">Belongs to the carbon-nitrogen hydrolase superfamily. NIT1/NIT2 family.</text>
</comment>
<dbReference type="PANTHER" id="PTHR23088:SF27">
    <property type="entry name" value="DEAMINATED GLUTATHIONE AMIDASE"/>
    <property type="match status" value="1"/>
</dbReference>
<dbReference type="PROSITE" id="PS50263">
    <property type="entry name" value="CN_HYDROLASE"/>
    <property type="match status" value="1"/>
</dbReference>
<dbReference type="CDD" id="cd07583">
    <property type="entry name" value="nitrilase_5"/>
    <property type="match status" value="1"/>
</dbReference>
<sequence length="278" mass="30440">MSGLKTNGVLRIGLIQMNSLPRDPRQNRKKAEFLIRKAALAGADLVQLPETWNTGFFPKEELLSLAEPEDGESRKLLSRLAKELHLAIAGGSVLTRRGNQVCNSFVFYTSEGRLAGEYDKIHAFSPSQENVYLQAGSSLCCLEAGGIRAGALLCYDLRFCEQARLLALQGAELLLVCAQWPRERMEHWRILARARAIENQVFVSAVNGCGCFDGVQSGGGSLAVSPSGEILGQAGKDEEILFTQLKTAERAALKRQMDPLSDRRPLLYAGLCQPAPHQ</sequence>